<feature type="compositionally biased region" description="Low complexity" evidence="3">
    <location>
        <begin position="42"/>
        <end position="83"/>
    </location>
</feature>
<reference evidence="6" key="1">
    <citation type="submission" date="2009-11" db="EMBL/GenBank/DDBJ databases">
        <title>The complete chromosome 2 of Sphaerobacter thermophilus DSM 20745.</title>
        <authorList>
            <person name="Lucas S."/>
            <person name="Copeland A."/>
            <person name="Lapidus A."/>
            <person name="Glavina del Rio T."/>
            <person name="Dalin E."/>
            <person name="Tice H."/>
            <person name="Bruce D."/>
            <person name="Goodwin L."/>
            <person name="Pitluck S."/>
            <person name="Kyrpides N."/>
            <person name="Mavromatis K."/>
            <person name="Ivanova N."/>
            <person name="Mikhailova N."/>
            <person name="LaButti K.M."/>
            <person name="Clum A."/>
            <person name="Sun H.I."/>
            <person name="Brettin T."/>
            <person name="Detter J.C."/>
            <person name="Han C."/>
            <person name="Larimer F."/>
            <person name="Land M."/>
            <person name="Hauser L."/>
            <person name="Markowitz V."/>
            <person name="Cheng J.F."/>
            <person name="Hugenholtz P."/>
            <person name="Woyke T."/>
            <person name="Wu D."/>
            <person name="Steenblock K."/>
            <person name="Schneider S."/>
            <person name="Pukall R."/>
            <person name="Goeker M."/>
            <person name="Klenk H.P."/>
            <person name="Eisen J.A."/>
        </authorList>
    </citation>
    <scope>NUCLEOTIDE SEQUENCE [LARGE SCALE GENOMIC DNA]</scope>
    <source>
        <strain evidence="6">ATCC 49802 / DSM 20745 / S 6022</strain>
    </source>
</reference>
<evidence type="ECO:0000256" key="2">
    <source>
        <dbReference type="ARBA" id="ARBA00022729"/>
    </source>
</evidence>
<comment type="similarity">
    <text evidence="1">Belongs to the leucine-binding protein family.</text>
</comment>
<protein>
    <submittedName>
        <fullName evidence="5">Extracellular ligand-binding receptor</fullName>
    </submittedName>
</protein>
<keyword evidence="5" id="KW-0675">Receptor</keyword>
<dbReference type="PANTHER" id="PTHR30483:SF6">
    <property type="entry name" value="PERIPLASMIC BINDING PROTEIN OF ABC TRANSPORTER FOR NATURAL AMINO ACIDS"/>
    <property type="match status" value="1"/>
</dbReference>
<dbReference type="AlphaFoldDB" id="D1C8H2"/>
<dbReference type="RefSeq" id="WP_012873153.1">
    <property type="nucleotide sequence ID" value="NC_013524.1"/>
</dbReference>
<dbReference type="HOGENOM" id="CLU_027128_1_2_0"/>
<evidence type="ECO:0000256" key="3">
    <source>
        <dbReference type="SAM" id="MobiDB-lite"/>
    </source>
</evidence>
<evidence type="ECO:0000313" key="6">
    <source>
        <dbReference type="Proteomes" id="UP000002027"/>
    </source>
</evidence>
<evidence type="ECO:0000259" key="4">
    <source>
        <dbReference type="Pfam" id="PF13458"/>
    </source>
</evidence>
<dbReference type="InterPro" id="IPR006311">
    <property type="entry name" value="TAT_signal"/>
</dbReference>
<dbReference type="InterPro" id="IPR028082">
    <property type="entry name" value="Peripla_BP_I"/>
</dbReference>
<dbReference type="EMBL" id="CP001824">
    <property type="protein sequence ID" value="ACZ40115.1"/>
    <property type="molecule type" value="Genomic_DNA"/>
</dbReference>
<keyword evidence="6" id="KW-1185">Reference proteome</keyword>
<dbReference type="Pfam" id="PF13458">
    <property type="entry name" value="Peripla_BP_6"/>
    <property type="match status" value="1"/>
</dbReference>
<dbReference type="PROSITE" id="PS51257">
    <property type="entry name" value="PROKAR_LIPOPROTEIN"/>
    <property type="match status" value="1"/>
</dbReference>
<dbReference type="OrthoDB" id="9794229at2"/>
<name>D1C8H2_SPHTD</name>
<organism evidence="5 6">
    <name type="scientific">Sphaerobacter thermophilus (strain ATCC 49802 / DSM 20745 / KCCM 41009 / NCIMB 13125 / S 6022)</name>
    <dbReference type="NCBI Taxonomy" id="479434"/>
    <lineage>
        <taxon>Bacteria</taxon>
        <taxon>Pseudomonadati</taxon>
        <taxon>Thermomicrobiota</taxon>
        <taxon>Thermomicrobia</taxon>
        <taxon>Sphaerobacterales</taxon>
        <taxon>Sphaerobacterineae</taxon>
        <taxon>Sphaerobacteraceae</taxon>
        <taxon>Sphaerobacter</taxon>
    </lineage>
</organism>
<sequence>MQRDSQPLMNHRLSRRSMLLGLGTTVIGGLLAACGGGESEETTPAAAETPTQAAAAETPTTAAATPTAAASPSASTPSTSTSSGEPVRVGVIGTISGVYSTLGQNMVDGMQLYLSEIEYQAGGRPIELIIEDSAGSPDQALAKARQLVERDQVHIIAGVTLSNEAAAVRDYIVEAQVPWIIGNAGLPGLTRDPNMRSPYIFRVSFANGQYEAPFGDYAYNTLGYQRVIVTALDYSAGHDKAGAFMQRFRDAGGEIVGEVYAPMDTQDYGPYLQRIQQMDADAVWAFYSGGDAVRFVLQYAEFGLKDQFPLIGAGDTVDENILNQQGDAALDVVSTLHYSPLYDSPENQAFVEAFESTYDAQANQFAYQGYLAARVIAEALTATDGNAEDTQAFLEALKGVSFTGPTGEFRFHPESQGAVITVLVRRVEQLPDGSYGNVVIDAIGNVDDLSF</sequence>
<evidence type="ECO:0000256" key="1">
    <source>
        <dbReference type="ARBA" id="ARBA00010062"/>
    </source>
</evidence>
<dbReference type="CDD" id="cd06360">
    <property type="entry name" value="PBP1_alkylbenzenes-like"/>
    <property type="match status" value="1"/>
</dbReference>
<dbReference type="PROSITE" id="PS51318">
    <property type="entry name" value="TAT"/>
    <property type="match status" value="1"/>
</dbReference>
<keyword evidence="2" id="KW-0732">Signal</keyword>
<accession>D1C8H2</accession>
<dbReference type="SUPFAM" id="SSF53822">
    <property type="entry name" value="Periplasmic binding protein-like I"/>
    <property type="match status" value="1"/>
</dbReference>
<feature type="domain" description="Leucine-binding protein" evidence="4">
    <location>
        <begin position="86"/>
        <end position="424"/>
    </location>
</feature>
<dbReference type="InterPro" id="IPR051010">
    <property type="entry name" value="BCAA_transport"/>
</dbReference>
<reference evidence="5 6" key="2">
    <citation type="journal article" date="2010" name="Stand. Genomic Sci.">
        <title>Complete genome sequence of Desulfohalobium retbaense type strain (HR(100)).</title>
        <authorList>
            <person name="Spring S."/>
            <person name="Nolan M."/>
            <person name="Lapidus A."/>
            <person name="Glavina Del Rio T."/>
            <person name="Copeland A."/>
            <person name="Tice H."/>
            <person name="Cheng J.F."/>
            <person name="Lucas S."/>
            <person name="Land M."/>
            <person name="Chen F."/>
            <person name="Bruce D."/>
            <person name="Goodwin L."/>
            <person name="Pitluck S."/>
            <person name="Ivanova N."/>
            <person name="Mavromatis K."/>
            <person name="Mikhailova N."/>
            <person name="Pati A."/>
            <person name="Chen A."/>
            <person name="Palaniappan K."/>
            <person name="Hauser L."/>
            <person name="Chang Y.J."/>
            <person name="Jeffries C.D."/>
            <person name="Munk C."/>
            <person name="Kiss H."/>
            <person name="Chain P."/>
            <person name="Han C."/>
            <person name="Brettin T."/>
            <person name="Detter J.C."/>
            <person name="Schuler E."/>
            <person name="Goker M."/>
            <person name="Rohde M."/>
            <person name="Bristow J."/>
            <person name="Eisen J.A."/>
            <person name="Markowitz V."/>
            <person name="Hugenholtz P."/>
            <person name="Kyrpides N.C."/>
            <person name="Klenk H.P."/>
        </authorList>
    </citation>
    <scope>NUCLEOTIDE SEQUENCE [LARGE SCALE GENOMIC DNA]</scope>
    <source>
        <strain evidence="6">ATCC 49802 / DSM 20745 / S 6022</strain>
    </source>
</reference>
<feature type="region of interest" description="Disordered" evidence="3">
    <location>
        <begin position="37"/>
        <end position="85"/>
    </location>
</feature>
<dbReference type="eggNOG" id="COG0683">
    <property type="taxonomic scope" value="Bacteria"/>
</dbReference>
<dbReference type="STRING" id="479434.Sthe_2701"/>
<proteinExistence type="inferred from homology"/>
<dbReference type="InterPro" id="IPR028081">
    <property type="entry name" value="Leu-bd"/>
</dbReference>
<gene>
    <name evidence="5" type="ordered locus">Sthe_2701</name>
</gene>
<dbReference type="Proteomes" id="UP000002027">
    <property type="component" value="Chromosome 2"/>
</dbReference>
<dbReference type="PANTHER" id="PTHR30483">
    <property type="entry name" value="LEUCINE-SPECIFIC-BINDING PROTEIN"/>
    <property type="match status" value="1"/>
</dbReference>
<dbReference type="Gene3D" id="3.40.50.2300">
    <property type="match status" value="2"/>
</dbReference>
<dbReference type="InParanoid" id="D1C8H2"/>
<evidence type="ECO:0000313" key="5">
    <source>
        <dbReference type="EMBL" id="ACZ40115.1"/>
    </source>
</evidence>
<dbReference type="KEGG" id="sti:Sthe_2701"/>